<evidence type="ECO:0000256" key="4">
    <source>
        <dbReference type="ARBA" id="ARBA00023295"/>
    </source>
</evidence>
<feature type="chain" id="PRO_5015126817" description="Sortilin N-terminal domain-containing protein" evidence="8">
    <location>
        <begin position="23"/>
        <end position="764"/>
    </location>
</feature>
<feature type="region of interest" description="Disordered" evidence="7">
    <location>
        <begin position="50"/>
        <end position="70"/>
    </location>
</feature>
<evidence type="ECO:0000256" key="7">
    <source>
        <dbReference type="SAM" id="MobiDB-lite"/>
    </source>
</evidence>
<dbReference type="RefSeq" id="WP_106890460.1">
    <property type="nucleotide sequence ID" value="NZ_CP027860.1"/>
</dbReference>
<dbReference type="InterPro" id="IPR015943">
    <property type="entry name" value="WD40/YVTN_repeat-like_dom_sf"/>
</dbReference>
<reference evidence="9 10" key="1">
    <citation type="submission" date="2018-03" db="EMBL/GenBank/DDBJ databases">
        <title>Ahniella affigens gen. nov., sp. nov., a gammaproteobacterium isolated from sandy soil near a stream.</title>
        <authorList>
            <person name="Ko Y."/>
            <person name="Kim J.-H."/>
        </authorList>
    </citation>
    <scope>NUCLEOTIDE SEQUENCE [LARGE SCALE GENOMIC DNA]</scope>
    <source>
        <strain evidence="9 10">D13</strain>
    </source>
</reference>
<evidence type="ECO:0000256" key="6">
    <source>
        <dbReference type="ARBA" id="ARBA00037986"/>
    </source>
</evidence>
<dbReference type="KEGG" id="xba:C7S18_04655"/>
<evidence type="ECO:0000313" key="10">
    <source>
        <dbReference type="Proteomes" id="UP000241074"/>
    </source>
</evidence>
<comment type="similarity">
    <text evidence="6">Belongs to the glycosyl hydrolase 74 family.</text>
</comment>
<accession>A0A2P1PNV9</accession>
<dbReference type="Gene3D" id="2.130.10.10">
    <property type="entry name" value="YVTN repeat-like/Quinoprotein amine dehydrogenase"/>
    <property type="match status" value="3"/>
</dbReference>
<keyword evidence="10" id="KW-1185">Reference proteome</keyword>
<dbReference type="GO" id="GO:0010411">
    <property type="term" value="P:xyloglucan metabolic process"/>
    <property type="evidence" value="ECO:0007669"/>
    <property type="project" value="TreeGrafter"/>
</dbReference>
<name>A0A2P1PNV9_9GAMM</name>
<evidence type="ECO:0000256" key="2">
    <source>
        <dbReference type="ARBA" id="ARBA00022801"/>
    </source>
</evidence>
<dbReference type="CDD" id="cd15482">
    <property type="entry name" value="Sialidase_non-viral"/>
    <property type="match status" value="1"/>
</dbReference>
<dbReference type="InterPro" id="IPR052025">
    <property type="entry name" value="Xyloglucanase_GH74"/>
</dbReference>
<dbReference type="Proteomes" id="UP000241074">
    <property type="component" value="Chromosome"/>
</dbReference>
<evidence type="ECO:0000256" key="5">
    <source>
        <dbReference type="ARBA" id="ARBA00023326"/>
    </source>
</evidence>
<dbReference type="GO" id="GO:0000272">
    <property type="term" value="P:polysaccharide catabolic process"/>
    <property type="evidence" value="ECO:0007669"/>
    <property type="project" value="UniProtKB-KW"/>
</dbReference>
<dbReference type="PANTHER" id="PTHR43739:SF2">
    <property type="entry name" value="OLIGOXYLOGLUCAN-REDUCING END-SPECIFIC XYLOGLUCANASE-RELATED"/>
    <property type="match status" value="1"/>
</dbReference>
<reference evidence="9 10" key="2">
    <citation type="submission" date="2018-03" db="EMBL/GenBank/DDBJ databases">
        <authorList>
            <person name="Keele B.F."/>
        </authorList>
    </citation>
    <scope>NUCLEOTIDE SEQUENCE [LARGE SCALE GENOMIC DNA]</scope>
    <source>
        <strain evidence="9 10">D13</strain>
    </source>
</reference>
<proteinExistence type="inferred from homology"/>
<evidence type="ECO:0000313" key="9">
    <source>
        <dbReference type="EMBL" id="AVP96532.1"/>
    </source>
</evidence>
<evidence type="ECO:0000256" key="3">
    <source>
        <dbReference type="ARBA" id="ARBA00023277"/>
    </source>
</evidence>
<dbReference type="EMBL" id="CP027860">
    <property type="protein sequence ID" value="AVP96532.1"/>
    <property type="molecule type" value="Genomic_DNA"/>
</dbReference>
<keyword evidence="3" id="KW-0119">Carbohydrate metabolism</keyword>
<keyword evidence="5" id="KW-0624">Polysaccharide degradation</keyword>
<dbReference type="PANTHER" id="PTHR43739">
    <property type="entry name" value="XYLOGLUCANASE (EUROFUNG)"/>
    <property type="match status" value="1"/>
</dbReference>
<protein>
    <recommendedName>
        <fullName evidence="11">Sortilin N-terminal domain-containing protein</fullName>
    </recommendedName>
</protein>
<keyword evidence="1 8" id="KW-0732">Signal</keyword>
<evidence type="ECO:0000256" key="8">
    <source>
        <dbReference type="SAM" id="SignalP"/>
    </source>
</evidence>
<dbReference type="AlphaFoldDB" id="A0A2P1PNV9"/>
<dbReference type="SUPFAM" id="SSF50939">
    <property type="entry name" value="Sialidases"/>
    <property type="match status" value="1"/>
</dbReference>
<keyword evidence="4" id="KW-0326">Glycosidase</keyword>
<dbReference type="GO" id="GO:0016798">
    <property type="term" value="F:hydrolase activity, acting on glycosyl bonds"/>
    <property type="evidence" value="ECO:0007669"/>
    <property type="project" value="UniProtKB-KW"/>
</dbReference>
<evidence type="ECO:0008006" key="11">
    <source>
        <dbReference type="Google" id="ProtNLM"/>
    </source>
</evidence>
<sequence>MMLPKTVRIAGILALTTSLARAETPLMCNGLDNGLPFRAATAAVEDDLSDAEPVDPNEFRPQTMPPPRPVIRGADPVWVSIGPSPTRSAQVIVPPDNRVSGAVNAVAPHPTNLNILYAGSVNGGIWKTTDAQAANPTWTPQSDELPSQSITSIEFDATDSNFNTLIAGIGRLSNFAQRGDDELGVYRTTDGGTNWTLLGGSTLLGRKVLAVAARGNILMAATTAGLFRSIDTGANWTLASGTGGLPTGANADLVADPSNNSRFYISVRGASPQLLRSPDSGASWTNITAGVTGLSSSTSTIKFAVGPTGVVFVAVVNSGALAGVFRSPDQGATWTAMDVPTIHPGGQGGVNSAIAADPTDTNIVYVSGDRITASPFTGNVHRGDASLALGSQFVPIVDSNAGNTAPHADSRDLVFDGGGNLLETDDGGIYRRVSPRTNSGTWTSVIGNLTVMEIHDLDHDAVSNIAIAGTQDNGTHIVDTPGNLVWRFISGGDGGDVLADDRTLAPTSSFRYTSSQNWGGPARRTFSAANSQTGNTGLPGIGDAQFVTPIELSVASADRLMIGGASNMYEINNVTSGSPTLTTISTPGSNRGAVAHGVRADASAAYIGSGAAVFKRTGGGAFAATAALPAGAAAITDVAIDPDNVNIAFAVDDNQIFRTIDGGTSWTDVTGNIASISAFDFRTIEFMELQAGDQVAVGTRSGVYATPVNAATWSLFGQSLPNVLVFDLRFDATQQKLFAGTLGRGAFVLTVPMVIDSVFANSFE</sequence>
<evidence type="ECO:0000256" key="1">
    <source>
        <dbReference type="ARBA" id="ARBA00022729"/>
    </source>
</evidence>
<feature type="signal peptide" evidence="8">
    <location>
        <begin position="1"/>
        <end position="22"/>
    </location>
</feature>
<dbReference type="OrthoDB" id="5711096at2"/>
<dbReference type="SUPFAM" id="SSF110296">
    <property type="entry name" value="Oligoxyloglucan reducing end-specific cellobiohydrolase"/>
    <property type="match status" value="1"/>
</dbReference>
<dbReference type="InterPro" id="IPR036278">
    <property type="entry name" value="Sialidase_sf"/>
</dbReference>
<organism evidence="9 10">
    <name type="scientific">Ahniella affigens</name>
    <dbReference type="NCBI Taxonomy" id="2021234"/>
    <lineage>
        <taxon>Bacteria</taxon>
        <taxon>Pseudomonadati</taxon>
        <taxon>Pseudomonadota</taxon>
        <taxon>Gammaproteobacteria</taxon>
        <taxon>Lysobacterales</taxon>
        <taxon>Rhodanobacteraceae</taxon>
        <taxon>Ahniella</taxon>
    </lineage>
</organism>
<keyword evidence="2" id="KW-0378">Hydrolase</keyword>
<gene>
    <name evidence="9" type="ORF">C7S18_04655</name>
</gene>